<name>J3N6X2_ORYBR</name>
<feature type="signal peptide" evidence="2">
    <location>
        <begin position="1"/>
        <end position="20"/>
    </location>
</feature>
<accession>J3N6X2</accession>
<dbReference type="EnsemblPlants" id="OB11G15580.1">
    <property type="protein sequence ID" value="OB11G15580.1"/>
    <property type="gene ID" value="OB11G15580"/>
</dbReference>
<protein>
    <recommendedName>
        <fullName evidence="5">LGC1</fullName>
    </recommendedName>
</protein>
<dbReference type="eggNOG" id="ENOG502R5C7">
    <property type="taxonomic scope" value="Eukaryota"/>
</dbReference>
<evidence type="ECO:0000313" key="4">
    <source>
        <dbReference type="Proteomes" id="UP000006038"/>
    </source>
</evidence>
<dbReference type="AlphaFoldDB" id="J3N6X2"/>
<dbReference type="Proteomes" id="UP000006038">
    <property type="component" value="Chromosome 11"/>
</dbReference>
<dbReference type="PANTHER" id="PTHR33184:SF5">
    <property type="entry name" value="PUTATIVE-RELATED"/>
    <property type="match status" value="1"/>
</dbReference>
<evidence type="ECO:0000313" key="3">
    <source>
        <dbReference type="EnsemblPlants" id="OB11G15580.1"/>
    </source>
</evidence>
<feature type="chain" id="PRO_5003774857" description="LGC1" evidence="2">
    <location>
        <begin position="21"/>
        <end position="133"/>
    </location>
</feature>
<dbReference type="InterPro" id="IPR040361">
    <property type="entry name" value="TPD1"/>
</dbReference>
<sequence>TMATTKAVLLLLAVAAAALACDIHGAAAAEDSEPCDPSDISITTEKTGRVVGGLPEFRVTIANGCSCPQGDVVVSCLDGVPGGVDPSKIHVATKDGLCLVNDGLEIVRGSPGGFTYAATDAISLMFNAATPRC</sequence>
<dbReference type="PANTHER" id="PTHR33184">
    <property type="entry name" value="PROTEIN TAPETUM DETERMINANT 1-LIKE-RELATED"/>
    <property type="match status" value="1"/>
</dbReference>
<dbReference type="Gramene" id="OB11G15580.1">
    <property type="protein sequence ID" value="OB11G15580.1"/>
    <property type="gene ID" value="OB11G15580"/>
</dbReference>
<keyword evidence="1 2" id="KW-0732">Signal</keyword>
<reference evidence="3" key="1">
    <citation type="journal article" date="2013" name="Nat. Commun.">
        <title>Whole-genome sequencing of Oryza brachyantha reveals mechanisms underlying Oryza genome evolution.</title>
        <authorList>
            <person name="Chen J."/>
            <person name="Huang Q."/>
            <person name="Gao D."/>
            <person name="Wang J."/>
            <person name="Lang Y."/>
            <person name="Liu T."/>
            <person name="Li B."/>
            <person name="Bai Z."/>
            <person name="Luis Goicoechea J."/>
            <person name="Liang C."/>
            <person name="Chen C."/>
            <person name="Zhang W."/>
            <person name="Sun S."/>
            <person name="Liao Y."/>
            <person name="Zhang X."/>
            <person name="Yang L."/>
            <person name="Song C."/>
            <person name="Wang M."/>
            <person name="Shi J."/>
            <person name="Liu G."/>
            <person name="Liu J."/>
            <person name="Zhou H."/>
            <person name="Zhou W."/>
            <person name="Yu Q."/>
            <person name="An N."/>
            <person name="Chen Y."/>
            <person name="Cai Q."/>
            <person name="Wang B."/>
            <person name="Liu B."/>
            <person name="Min J."/>
            <person name="Huang Y."/>
            <person name="Wu H."/>
            <person name="Li Z."/>
            <person name="Zhang Y."/>
            <person name="Yin Y."/>
            <person name="Song W."/>
            <person name="Jiang J."/>
            <person name="Jackson S.A."/>
            <person name="Wing R.A."/>
            <person name="Wang J."/>
            <person name="Chen M."/>
        </authorList>
    </citation>
    <scope>NUCLEOTIDE SEQUENCE [LARGE SCALE GENOMIC DNA]</scope>
    <source>
        <strain evidence="3">cv. IRGC 101232</strain>
    </source>
</reference>
<evidence type="ECO:0000256" key="2">
    <source>
        <dbReference type="SAM" id="SignalP"/>
    </source>
</evidence>
<evidence type="ECO:0000256" key="1">
    <source>
        <dbReference type="ARBA" id="ARBA00022729"/>
    </source>
</evidence>
<dbReference type="GO" id="GO:0001709">
    <property type="term" value="P:cell fate determination"/>
    <property type="evidence" value="ECO:0007669"/>
    <property type="project" value="TreeGrafter"/>
</dbReference>
<proteinExistence type="predicted"/>
<reference evidence="3" key="2">
    <citation type="submission" date="2013-04" db="UniProtKB">
        <authorList>
            <consortium name="EnsemblPlants"/>
        </authorList>
    </citation>
    <scope>IDENTIFICATION</scope>
</reference>
<dbReference type="OMA" id="MTSKACI"/>
<dbReference type="Pfam" id="PF24068">
    <property type="entry name" value="TPD1_C"/>
    <property type="match status" value="1"/>
</dbReference>
<organism evidence="3">
    <name type="scientific">Oryza brachyantha</name>
    <name type="common">malo sina</name>
    <dbReference type="NCBI Taxonomy" id="4533"/>
    <lineage>
        <taxon>Eukaryota</taxon>
        <taxon>Viridiplantae</taxon>
        <taxon>Streptophyta</taxon>
        <taxon>Embryophyta</taxon>
        <taxon>Tracheophyta</taxon>
        <taxon>Spermatophyta</taxon>
        <taxon>Magnoliopsida</taxon>
        <taxon>Liliopsida</taxon>
        <taxon>Poales</taxon>
        <taxon>Poaceae</taxon>
        <taxon>BOP clade</taxon>
        <taxon>Oryzoideae</taxon>
        <taxon>Oryzeae</taxon>
        <taxon>Oryzinae</taxon>
        <taxon>Oryza</taxon>
    </lineage>
</organism>
<keyword evidence="4" id="KW-1185">Reference proteome</keyword>
<dbReference type="STRING" id="4533.J3N6X2"/>
<dbReference type="HOGENOM" id="CLU_102808_1_0_1"/>
<evidence type="ECO:0008006" key="5">
    <source>
        <dbReference type="Google" id="ProtNLM"/>
    </source>
</evidence>